<organism evidence="2 3">
    <name type="scientific">Cirrhinus molitorella</name>
    <name type="common">mud carp</name>
    <dbReference type="NCBI Taxonomy" id="172907"/>
    <lineage>
        <taxon>Eukaryota</taxon>
        <taxon>Metazoa</taxon>
        <taxon>Chordata</taxon>
        <taxon>Craniata</taxon>
        <taxon>Vertebrata</taxon>
        <taxon>Euteleostomi</taxon>
        <taxon>Actinopterygii</taxon>
        <taxon>Neopterygii</taxon>
        <taxon>Teleostei</taxon>
        <taxon>Ostariophysi</taxon>
        <taxon>Cypriniformes</taxon>
        <taxon>Cyprinidae</taxon>
        <taxon>Labeoninae</taxon>
        <taxon>Labeonini</taxon>
        <taxon>Cirrhinus</taxon>
    </lineage>
</organism>
<reference evidence="2 3" key="1">
    <citation type="submission" date="2023-09" db="EMBL/GenBank/DDBJ databases">
        <authorList>
            <person name="Wang M."/>
        </authorList>
    </citation>
    <scope>NUCLEOTIDE SEQUENCE [LARGE SCALE GENOMIC DNA]</scope>
    <source>
        <strain evidence="2">GT-2023</strain>
        <tissue evidence="2">Liver</tissue>
    </source>
</reference>
<dbReference type="Proteomes" id="UP001558613">
    <property type="component" value="Unassembled WGS sequence"/>
</dbReference>
<dbReference type="SUPFAM" id="SSF54928">
    <property type="entry name" value="RNA-binding domain, RBD"/>
    <property type="match status" value="1"/>
</dbReference>
<dbReference type="InterPro" id="IPR012677">
    <property type="entry name" value="Nucleotide-bd_a/b_plait_sf"/>
</dbReference>
<keyword evidence="3" id="KW-1185">Reference proteome</keyword>
<name>A0ABR3NYF1_9TELE</name>
<dbReference type="InterPro" id="IPR035979">
    <property type="entry name" value="RBD_domain_sf"/>
</dbReference>
<evidence type="ECO:0000256" key="1">
    <source>
        <dbReference type="SAM" id="MobiDB-lite"/>
    </source>
</evidence>
<evidence type="ECO:0000313" key="2">
    <source>
        <dbReference type="EMBL" id="KAL1282073.1"/>
    </source>
</evidence>
<evidence type="ECO:0000313" key="3">
    <source>
        <dbReference type="Proteomes" id="UP001558613"/>
    </source>
</evidence>
<protein>
    <submittedName>
        <fullName evidence="2">Uncharacterized protein</fullName>
    </submittedName>
</protein>
<dbReference type="EMBL" id="JAYMGO010000001">
    <property type="protein sequence ID" value="KAL1282073.1"/>
    <property type="molecule type" value="Genomic_DNA"/>
</dbReference>
<proteinExistence type="predicted"/>
<gene>
    <name evidence="2" type="ORF">QQF64_000876</name>
</gene>
<feature type="region of interest" description="Disordered" evidence="1">
    <location>
        <begin position="475"/>
        <end position="504"/>
    </location>
</feature>
<sequence length="504" mass="55137">MSGVFNSVPPLFGTAQAFLLSLAQLEAQLVLNLISNVAAVNNRGYGNPLVAVNLLQPVGIQRSSFLSMYQHPCFKNMDAIPHMVSHPSTSLTETNSVIANNESGPLPAKEIIQEKTVGPIMNNTTLPLPSSKEALIRSSTNHPSKHFSLKPHVDCSQFQSMTAKAMTPPDKPQIEEAEPGKQTMLHFPTENLIKALSSVGLSLEDLEVLSHCPDNELTTEKLPFIIQDIQQRKGAKDIKYGHAQWNSSDQVENTEKNKTFIRKKIKFHPKEAATPLSTTYNVVTKGHQQSSFPDKSVKSEAITESINIQVPAKTSAQTKGVIRVSGISLDYSESELIKMASPFGHPVEVLMATEVDTATCLEWKKALLMFPTEFSAQEMVKVYSAIPVHMRQQSLELVSQTVDFSSPVSVFHAFVGPSLSNGLLTPLDHLLVVCNVPNQPNAAVGVLRLLKPFGQVFRTLVLLGNKVDVDQCLGNNSKQQKQGQKRSFPDRESNPGRGGESAES</sequence>
<dbReference type="Gene3D" id="3.30.70.330">
    <property type="match status" value="1"/>
</dbReference>
<comment type="caution">
    <text evidence="2">The sequence shown here is derived from an EMBL/GenBank/DDBJ whole genome shotgun (WGS) entry which is preliminary data.</text>
</comment>
<accession>A0ABR3NYF1</accession>